<dbReference type="EMBL" id="AP022871">
    <property type="protein sequence ID" value="BCB88874.1"/>
    <property type="molecule type" value="Genomic_DNA"/>
</dbReference>
<reference evidence="2 3" key="2">
    <citation type="submission" date="2020-03" db="EMBL/GenBank/DDBJ databases">
        <authorList>
            <person name="Ichikawa N."/>
            <person name="Kimura A."/>
            <person name="Kitahashi Y."/>
            <person name="Uohara A."/>
        </authorList>
    </citation>
    <scope>NUCLEOTIDE SEQUENCE [LARGE SCALE GENOMIC DNA]</scope>
    <source>
        <strain evidence="2 3">NBRC 105367</strain>
    </source>
</reference>
<sequence>MGQSPKNLEPTRSALHFFGAELRRLRQALGMSQADLGKLVFVHKDLIRKIEGAERRPNEELVNRCDHALAAGGALRRLWPMLERERRLRLSRDAAGPGLVFRSEATDRPVLDWLLASTHDARQHRGDDEVATAAAEKLGQLRGVDHVHGAGQTYPAVAAVLDTDLDALVARAPAIAAGFLELAGYEAVDLGVDGRAQRHYLRALDVVTGAGDRLYGGYLIAVSLAHLALHCGDPEQAARLAAAALRGTEHQATPAVRAAFRAVLARAHARRGDEAACATALLQVEADLARGKPEEEPPWIRYFGEADLADEKAHCFFDLGLHELAQREANLAITLLDPGRARRLAIDTALQASSLARAGQIDHACAVGREAVDHAAGVASFRSAHRIGLMMAELQPYSDLAAVRDLAEYVHTQMPAAVTQQSP</sequence>
<dbReference type="Pfam" id="PF13560">
    <property type="entry name" value="HTH_31"/>
    <property type="match status" value="1"/>
</dbReference>
<dbReference type="Proteomes" id="UP000503011">
    <property type="component" value="Chromosome"/>
</dbReference>
<evidence type="ECO:0000259" key="1">
    <source>
        <dbReference type="PROSITE" id="PS50943"/>
    </source>
</evidence>
<keyword evidence="3" id="KW-1185">Reference proteome</keyword>
<dbReference type="SMART" id="SM00530">
    <property type="entry name" value="HTH_XRE"/>
    <property type="match status" value="1"/>
</dbReference>
<feature type="domain" description="HTH cro/C1-type" evidence="1">
    <location>
        <begin position="22"/>
        <end position="58"/>
    </location>
</feature>
<proteinExistence type="predicted"/>
<dbReference type="GO" id="GO:0003677">
    <property type="term" value="F:DNA binding"/>
    <property type="evidence" value="ECO:0007669"/>
    <property type="project" value="InterPro"/>
</dbReference>
<organism evidence="2 3">
    <name type="scientific">Phytohabitans suffuscus</name>
    <dbReference type="NCBI Taxonomy" id="624315"/>
    <lineage>
        <taxon>Bacteria</taxon>
        <taxon>Bacillati</taxon>
        <taxon>Actinomycetota</taxon>
        <taxon>Actinomycetes</taxon>
        <taxon>Micromonosporales</taxon>
        <taxon>Micromonosporaceae</taxon>
    </lineage>
</organism>
<dbReference type="InterPro" id="IPR010982">
    <property type="entry name" value="Lambda_DNA-bd_dom_sf"/>
</dbReference>
<reference evidence="2 3" key="1">
    <citation type="submission" date="2020-03" db="EMBL/GenBank/DDBJ databases">
        <title>Whole genome shotgun sequence of Phytohabitans suffuscus NBRC 105367.</title>
        <authorList>
            <person name="Komaki H."/>
            <person name="Tamura T."/>
        </authorList>
    </citation>
    <scope>NUCLEOTIDE SEQUENCE [LARGE SCALE GENOMIC DNA]</scope>
    <source>
        <strain evidence="2 3">NBRC 105367</strain>
    </source>
</reference>
<dbReference type="KEGG" id="psuu:Psuf_061870"/>
<name>A0A6F8YRZ3_9ACTN</name>
<dbReference type="PROSITE" id="PS50943">
    <property type="entry name" value="HTH_CROC1"/>
    <property type="match status" value="1"/>
</dbReference>
<evidence type="ECO:0000313" key="3">
    <source>
        <dbReference type="Proteomes" id="UP000503011"/>
    </source>
</evidence>
<dbReference type="Gene3D" id="1.10.260.40">
    <property type="entry name" value="lambda repressor-like DNA-binding domains"/>
    <property type="match status" value="1"/>
</dbReference>
<dbReference type="InterPro" id="IPR001387">
    <property type="entry name" value="Cro/C1-type_HTH"/>
</dbReference>
<protein>
    <recommendedName>
        <fullName evidence="1">HTH cro/C1-type domain-containing protein</fullName>
    </recommendedName>
</protein>
<evidence type="ECO:0000313" key="2">
    <source>
        <dbReference type="EMBL" id="BCB88874.1"/>
    </source>
</evidence>
<dbReference type="AlphaFoldDB" id="A0A6F8YRZ3"/>
<dbReference type="SUPFAM" id="SSF47413">
    <property type="entry name" value="lambda repressor-like DNA-binding domains"/>
    <property type="match status" value="1"/>
</dbReference>
<accession>A0A6F8YRZ3</accession>
<gene>
    <name evidence="2" type="ORF">Psuf_061870</name>
</gene>
<dbReference type="CDD" id="cd00093">
    <property type="entry name" value="HTH_XRE"/>
    <property type="match status" value="1"/>
</dbReference>